<evidence type="ECO:0000313" key="3">
    <source>
        <dbReference type="Ensembl" id="ENSTNIP00000009093.1"/>
    </source>
</evidence>
<keyword evidence="4" id="KW-1185">Reference proteome</keyword>
<protein>
    <submittedName>
        <fullName evidence="2">(spotted green pufferfish) hypothetical protein</fullName>
    </submittedName>
</protein>
<organism evidence="2">
    <name type="scientific">Tetraodon nigroviridis</name>
    <name type="common">Spotted green pufferfish</name>
    <name type="synonym">Chelonodon nigroviridis</name>
    <dbReference type="NCBI Taxonomy" id="99883"/>
    <lineage>
        <taxon>Eukaryota</taxon>
        <taxon>Metazoa</taxon>
        <taxon>Chordata</taxon>
        <taxon>Craniata</taxon>
        <taxon>Vertebrata</taxon>
        <taxon>Euteleostomi</taxon>
        <taxon>Actinopterygii</taxon>
        <taxon>Neopterygii</taxon>
        <taxon>Teleostei</taxon>
        <taxon>Neoteleostei</taxon>
        <taxon>Acanthomorphata</taxon>
        <taxon>Eupercaria</taxon>
        <taxon>Tetraodontiformes</taxon>
        <taxon>Tetradontoidea</taxon>
        <taxon>Tetraodontidae</taxon>
        <taxon>Tetraodon</taxon>
    </lineage>
</organism>
<evidence type="ECO:0000313" key="4">
    <source>
        <dbReference type="Proteomes" id="UP000007303"/>
    </source>
</evidence>
<reference evidence="2" key="2">
    <citation type="submission" date="2004-02" db="EMBL/GenBank/DDBJ databases">
        <authorList>
            <consortium name="Genoscope"/>
            <consortium name="Whitehead Institute Centre for Genome Research"/>
        </authorList>
    </citation>
    <scope>NUCLEOTIDE SEQUENCE</scope>
</reference>
<dbReference type="EMBL" id="CAAE01013761">
    <property type="protein sequence ID" value="CAF95388.1"/>
    <property type="molecule type" value="Genomic_DNA"/>
</dbReference>
<reference evidence="2 4" key="1">
    <citation type="journal article" date="2004" name="Nature">
        <title>Genome duplication in the teleost fish Tetraodon nigroviridis reveals the early vertebrate proto-karyotype.</title>
        <authorList>
            <person name="Jaillon O."/>
            <person name="Aury J.-M."/>
            <person name="Brunet F."/>
            <person name="Petit J.-L."/>
            <person name="Stange-Thomann N."/>
            <person name="Mauceli E."/>
            <person name="Bouneau L."/>
            <person name="Fischer C."/>
            <person name="Ozouf-Costaz C."/>
            <person name="Bernot A."/>
            <person name="Nicaud S."/>
            <person name="Jaffe D."/>
            <person name="Fisher S."/>
            <person name="Lutfalla G."/>
            <person name="Dossat C."/>
            <person name="Segurens B."/>
            <person name="Dasilva C."/>
            <person name="Salanoubat M."/>
            <person name="Levy M."/>
            <person name="Boudet N."/>
            <person name="Castellano S."/>
            <person name="Anthouard V."/>
            <person name="Jubin C."/>
            <person name="Castelli V."/>
            <person name="Katinka M."/>
            <person name="Vacherie B."/>
            <person name="Biemont C."/>
            <person name="Skalli Z."/>
            <person name="Cattolico L."/>
            <person name="Poulain J."/>
            <person name="De Berardinis V."/>
            <person name="Cruaud C."/>
            <person name="Duprat S."/>
            <person name="Brottier P."/>
            <person name="Coutanceau J.-P."/>
            <person name="Gouzy J."/>
            <person name="Parra G."/>
            <person name="Lardier G."/>
            <person name="Chapple C."/>
            <person name="McKernan K.J."/>
            <person name="McEwan P."/>
            <person name="Bosak S."/>
            <person name="Kellis M."/>
            <person name="Volff J.-N."/>
            <person name="Guigo R."/>
            <person name="Zody M.C."/>
            <person name="Mesirov J."/>
            <person name="Lindblad-Toh K."/>
            <person name="Birren B."/>
            <person name="Nusbaum C."/>
            <person name="Kahn D."/>
            <person name="Robinson-Rechavi M."/>
            <person name="Laudet V."/>
            <person name="Schachter V."/>
            <person name="Quetier F."/>
            <person name="Saurin W."/>
            <person name="Scarpelli C."/>
            <person name="Wincker P."/>
            <person name="Lander E.S."/>
            <person name="Weissenbach J."/>
            <person name="Roest Crollius H."/>
        </authorList>
    </citation>
    <scope>NUCLEOTIDE SEQUENCE [LARGE SCALE GENOMIC DNA]</scope>
</reference>
<dbReference type="PANTHER" id="PTHR16234:SF5">
    <property type="entry name" value="AFG2-INTERACTING RIBOSOME MATURATION FACTOR"/>
    <property type="match status" value="1"/>
</dbReference>
<dbReference type="GO" id="GO:0005634">
    <property type="term" value="C:nucleus"/>
    <property type="evidence" value="ECO:0007669"/>
    <property type="project" value="TreeGrafter"/>
</dbReference>
<gene>
    <name evidence="2" type="ORF">GSTENG00012017001</name>
</gene>
<dbReference type="HOGENOM" id="CLU_1570162_0_0_1"/>
<name>Q4SVE4_TETNG</name>
<dbReference type="Ensembl" id="ENSTNIT00000009264.1">
    <property type="protein sequence ID" value="ENSTNIP00000009093.1"/>
    <property type="gene ID" value="ENSTNIG00000006333.1"/>
</dbReference>
<dbReference type="Proteomes" id="UP000007303">
    <property type="component" value="Unassembled WGS sequence"/>
</dbReference>
<evidence type="ECO:0000256" key="1">
    <source>
        <dbReference type="SAM" id="MobiDB-lite"/>
    </source>
</evidence>
<dbReference type="GO" id="GO:0005737">
    <property type="term" value="C:cytoplasm"/>
    <property type="evidence" value="ECO:0007669"/>
    <property type="project" value="TreeGrafter"/>
</dbReference>
<sequence length="170" mass="18301">MRPSGGVCGEPGRAAEGSFQRPAVEHAAQSLSRPGGAAAFQTFPRRRHRPGPTEPAGVCFAVCAGVPEQPGVGSRAALRAEGSRAGGARRDAALGRGSVHLRHAVTGCKDAERHYQRQFVRRKALLQTLRADDLSLLESFPKSWKSLEHPSAEETITDALYKVSFFIEAR</sequence>
<dbReference type="AlphaFoldDB" id="Q4SVE4"/>
<dbReference type="KEGG" id="tng:GSTEN00012017G001"/>
<feature type="region of interest" description="Disordered" evidence="1">
    <location>
        <begin position="1"/>
        <end position="37"/>
    </location>
</feature>
<accession>Q4SVE4</accession>
<dbReference type="OrthoDB" id="6605214at2759"/>
<dbReference type="InterPro" id="IPR029159">
    <property type="entry name" value="CA109-like"/>
</dbReference>
<proteinExistence type="predicted"/>
<reference evidence="3" key="3">
    <citation type="submission" date="2025-05" db="UniProtKB">
        <authorList>
            <consortium name="Ensembl"/>
        </authorList>
    </citation>
    <scope>IDENTIFICATION</scope>
</reference>
<evidence type="ECO:0000313" key="2">
    <source>
        <dbReference type="EMBL" id="CAF95388.1"/>
    </source>
</evidence>
<dbReference type="PANTHER" id="PTHR16234">
    <property type="entry name" value="SIMILAR TO HYPOTHETICAL PROTEIN FLJ20508"/>
    <property type="match status" value="1"/>
</dbReference>
<dbReference type="STRING" id="99883.ENSTNIP00000009093"/>